<gene>
    <name evidence="1" type="ORF">AC477_05355</name>
</gene>
<name>A0A0M0BN09_9ARCH</name>
<proteinExistence type="predicted"/>
<reference evidence="1 2" key="1">
    <citation type="submission" date="2015-06" db="EMBL/GenBank/DDBJ databases">
        <title>New insights into the roles of widespread benthic archaea in carbon and nitrogen cycling.</title>
        <authorList>
            <person name="Lazar C.S."/>
            <person name="Baker B.J."/>
            <person name="Seitz K.W."/>
            <person name="Hyde A.S."/>
            <person name="Dick G.J."/>
            <person name="Hinrichs K.-U."/>
            <person name="Teske A.P."/>
        </authorList>
    </citation>
    <scope>NUCLEOTIDE SEQUENCE [LARGE SCALE GENOMIC DNA]</scope>
    <source>
        <strain evidence="1">SG8-32-1</strain>
    </source>
</reference>
<feature type="non-terminal residue" evidence="1">
    <location>
        <position position="69"/>
    </location>
</feature>
<dbReference type="AlphaFoldDB" id="A0A0M0BN09"/>
<evidence type="ECO:0000313" key="1">
    <source>
        <dbReference type="EMBL" id="KON29938.1"/>
    </source>
</evidence>
<dbReference type="EMBL" id="LFWU01000139">
    <property type="protein sequence ID" value="KON29938.1"/>
    <property type="molecule type" value="Genomic_DNA"/>
</dbReference>
<evidence type="ECO:0000313" key="2">
    <source>
        <dbReference type="Proteomes" id="UP000037237"/>
    </source>
</evidence>
<evidence type="ECO:0008006" key="3">
    <source>
        <dbReference type="Google" id="ProtNLM"/>
    </source>
</evidence>
<accession>A0A0M0BN09</accession>
<dbReference type="Gene3D" id="1.10.10.10">
    <property type="entry name" value="Winged helix-like DNA-binding domain superfamily/Winged helix DNA-binding domain"/>
    <property type="match status" value="1"/>
</dbReference>
<organism evidence="1 2">
    <name type="scientific">miscellaneous Crenarchaeota group-1 archaeon SG8-32-1</name>
    <dbReference type="NCBI Taxonomy" id="1685124"/>
    <lineage>
        <taxon>Archaea</taxon>
        <taxon>Candidatus Bathyarchaeota</taxon>
        <taxon>MCG-1</taxon>
    </lineage>
</organism>
<sequence length="69" mass="7981">MKSQKLLRLVSEMLKNSKKSDRELANILGVSQPTVSRTRARIEKEYIKTYTIIPDFQKLGYQITAFSFA</sequence>
<comment type="caution">
    <text evidence="1">The sequence shown here is derived from an EMBL/GenBank/DDBJ whole genome shotgun (WGS) entry which is preliminary data.</text>
</comment>
<dbReference type="Proteomes" id="UP000037237">
    <property type="component" value="Unassembled WGS sequence"/>
</dbReference>
<dbReference type="InterPro" id="IPR036388">
    <property type="entry name" value="WH-like_DNA-bd_sf"/>
</dbReference>
<protein>
    <recommendedName>
        <fullName evidence="3">HTH asnC-type domain-containing protein</fullName>
    </recommendedName>
</protein>